<evidence type="ECO:0000256" key="1">
    <source>
        <dbReference type="ARBA" id="ARBA00023224"/>
    </source>
</evidence>
<keyword evidence="5" id="KW-1185">Reference proteome</keyword>
<dbReference type="GO" id="GO:0019825">
    <property type="term" value="F:oxygen binding"/>
    <property type="evidence" value="ECO:0007669"/>
    <property type="project" value="InterPro"/>
</dbReference>
<dbReference type="InterPro" id="IPR039379">
    <property type="entry name" value="Protoglobin_sensor_dom"/>
</dbReference>
<dbReference type="Pfam" id="PF07238">
    <property type="entry name" value="PilZ"/>
    <property type="match status" value="1"/>
</dbReference>
<dbReference type="PROSITE" id="PS50111">
    <property type="entry name" value="CHEMOTAXIS_TRANSDUC_2"/>
    <property type="match status" value="1"/>
</dbReference>
<dbReference type="EMBL" id="FNBW01000014">
    <property type="protein sequence ID" value="SDG31571.1"/>
    <property type="molecule type" value="Genomic_DNA"/>
</dbReference>
<organism evidence="4 5">
    <name type="scientific">Thalassobaculum litoreum DSM 18839</name>
    <dbReference type="NCBI Taxonomy" id="1123362"/>
    <lineage>
        <taxon>Bacteria</taxon>
        <taxon>Pseudomonadati</taxon>
        <taxon>Pseudomonadota</taxon>
        <taxon>Alphaproteobacteria</taxon>
        <taxon>Rhodospirillales</taxon>
        <taxon>Thalassobaculaceae</taxon>
        <taxon>Thalassobaculum</taxon>
    </lineage>
</organism>
<dbReference type="Pfam" id="PF11563">
    <property type="entry name" value="Protoglobin"/>
    <property type="match status" value="1"/>
</dbReference>
<gene>
    <name evidence="4" type="ORF">SAMN05660686_04005</name>
</gene>
<evidence type="ECO:0000259" key="3">
    <source>
        <dbReference type="PROSITE" id="PS50111"/>
    </source>
</evidence>
<name>A0A8G2BNF6_9PROT</name>
<dbReference type="GO" id="GO:0020037">
    <property type="term" value="F:heme binding"/>
    <property type="evidence" value="ECO:0007669"/>
    <property type="project" value="InterPro"/>
</dbReference>
<dbReference type="GO" id="GO:0035438">
    <property type="term" value="F:cyclic-di-GMP binding"/>
    <property type="evidence" value="ECO:0007669"/>
    <property type="project" value="InterPro"/>
</dbReference>
<protein>
    <submittedName>
        <fullName evidence="4">Methyl-accepting chemotaxis protein</fullName>
    </submittedName>
</protein>
<dbReference type="SUPFAM" id="SSF46458">
    <property type="entry name" value="Globin-like"/>
    <property type="match status" value="1"/>
</dbReference>
<keyword evidence="1 2" id="KW-0807">Transducer</keyword>
<dbReference type="InterPro" id="IPR009875">
    <property type="entry name" value="PilZ_domain"/>
</dbReference>
<accession>A0A8G2BNF6</accession>
<dbReference type="GO" id="GO:0016020">
    <property type="term" value="C:membrane"/>
    <property type="evidence" value="ECO:0007669"/>
    <property type="project" value="InterPro"/>
</dbReference>
<dbReference type="Gene3D" id="1.10.490.10">
    <property type="entry name" value="Globins"/>
    <property type="match status" value="1"/>
</dbReference>
<dbReference type="SUPFAM" id="SSF58104">
    <property type="entry name" value="Methyl-accepting chemotaxis protein (MCP) signaling domain"/>
    <property type="match status" value="1"/>
</dbReference>
<dbReference type="GO" id="GO:0007165">
    <property type="term" value="P:signal transduction"/>
    <property type="evidence" value="ECO:0007669"/>
    <property type="project" value="UniProtKB-KW"/>
</dbReference>
<evidence type="ECO:0000313" key="4">
    <source>
        <dbReference type="EMBL" id="SDG31571.1"/>
    </source>
</evidence>
<dbReference type="SMART" id="SM00283">
    <property type="entry name" value="MA"/>
    <property type="match status" value="1"/>
</dbReference>
<dbReference type="AlphaFoldDB" id="A0A8G2BNF6"/>
<dbReference type="SUPFAM" id="SSF141371">
    <property type="entry name" value="PilZ domain-like"/>
    <property type="match status" value="1"/>
</dbReference>
<dbReference type="CDD" id="cd01068">
    <property type="entry name" value="globin_sensor"/>
    <property type="match status" value="1"/>
</dbReference>
<reference evidence="4 5" key="1">
    <citation type="submission" date="2016-10" db="EMBL/GenBank/DDBJ databases">
        <authorList>
            <person name="Varghese N."/>
            <person name="Submissions S."/>
        </authorList>
    </citation>
    <scope>NUCLEOTIDE SEQUENCE [LARGE SCALE GENOMIC DNA]</scope>
    <source>
        <strain evidence="4 5">DSM 18839</strain>
    </source>
</reference>
<dbReference type="Pfam" id="PF00015">
    <property type="entry name" value="MCPsignal"/>
    <property type="match status" value="1"/>
</dbReference>
<dbReference type="Gene3D" id="1.10.287.950">
    <property type="entry name" value="Methyl-accepting chemotaxis protein"/>
    <property type="match status" value="1"/>
</dbReference>
<comment type="caution">
    <text evidence="4">The sequence shown here is derived from an EMBL/GenBank/DDBJ whole genome shotgun (WGS) entry which is preliminary data.</text>
</comment>
<dbReference type="PANTHER" id="PTHR32089:SF112">
    <property type="entry name" value="LYSOZYME-LIKE PROTEIN-RELATED"/>
    <property type="match status" value="1"/>
</dbReference>
<dbReference type="InterPro" id="IPR044398">
    <property type="entry name" value="Globin-sensor_dom"/>
</dbReference>
<sequence length="710" mass="75819">MNHGIEPSTAGQIRKLFQLEESGPAAEGEKLARSAIDDFYRMATGHEDIAPLFEGSDLDRLKQAQLRHWTALFAARSERDLDAVLATSERIGRVHVERRIDTSTYLAGYEKLTEDLIVGVVKSVRKGDRQEHEIRAILRRCFADIAASIASFGSTSNEIDSTGRLMAMSDSLEREMSTTLSEVRHQVQTLSQVAGQLENIAGDVTSAAGTVGASAQNTRDGVNIVASAAQELEASSQQISDQTTGAAQKAESTLSDIEEAKRAMAALTESAAAIGDVTELVRSIAKQTRLLALNATIEAARAGDAGKGFAVVAGEVKSLAAETENAIASVTERTQQISASTDSVNLALGSIVTGVEELSERAGSVSSSADEQRAAIAEIARSAERASLETGQVADQIGAVQDTAKVSLRAADRLAEIAGRLGRDVGDLQRRITTMLRSSGVGDRRQGDRVAVGIPGTLSMGTASLKGHTVDLSFSGGLFFPGLDEEATGQEGTVEVDGIGTLRARVVGSSPLGTHLQFLAPTDTEIAGVRRVIEATKTHDAPLVTLCRDAADKLSGILSSALSSGRLDMEDLFDDDYVPIQGTDPVQYSTRFLALTDEQFPVVQEAVVAKNSAIVFCAAVDRNAYLPTHNTAFSKPQKPGETVWNTANSRNRRIFDDRAGLLAARNTDEHKIQSYVRDMGGGNKQVLKEIDCPIRVADRIWGNLRLAYRN</sequence>
<feature type="domain" description="Methyl-accepting transducer" evidence="3">
    <location>
        <begin position="161"/>
        <end position="412"/>
    </location>
</feature>
<dbReference type="PANTHER" id="PTHR32089">
    <property type="entry name" value="METHYL-ACCEPTING CHEMOTAXIS PROTEIN MCPB"/>
    <property type="match status" value="1"/>
</dbReference>
<evidence type="ECO:0000313" key="5">
    <source>
        <dbReference type="Proteomes" id="UP000198615"/>
    </source>
</evidence>
<dbReference type="RefSeq" id="WP_028795877.1">
    <property type="nucleotide sequence ID" value="NZ_FNBW01000014.1"/>
</dbReference>
<evidence type="ECO:0000256" key="2">
    <source>
        <dbReference type="PROSITE-ProRule" id="PRU00284"/>
    </source>
</evidence>
<dbReference type="Proteomes" id="UP000198615">
    <property type="component" value="Unassembled WGS sequence"/>
</dbReference>
<dbReference type="InterPro" id="IPR012292">
    <property type="entry name" value="Globin/Proto"/>
</dbReference>
<proteinExistence type="predicted"/>
<dbReference type="InterPro" id="IPR009050">
    <property type="entry name" value="Globin-like_sf"/>
</dbReference>
<dbReference type="InterPro" id="IPR004089">
    <property type="entry name" value="MCPsignal_dom"/>
</dbReference>